<sequence length="99" mass="10619">MAYLIVKIEPRGNDTRTAADCKPPIATLSRGSVPNAPVDAATAKALTAKHGFQLHVPFGPSLGRPEWPFIAYVYVSPNAAGVGRGASSLHRWPARRLEE</sequence>
<evidence type="ECO:0000313" key="1">
    <source>
        <dbReference type="EMBL" id="GAG30278.1"/>
    </source>
</evidence>
<gene>
    <name evidence="1" type="ORF">S01H1_73601</name>
</gene>
<accession>X0X0T2</accession>
<dbReference type="EMBL" id="BARS01049187">
    <property type="protein sequence ID" value="GAG30278.1"/>
    <property type="molecule type" value="Genomic_DNA"/>
</dbReference>
<proteinExistence type="predicted"/>
<reference evidence="1" key="1">
    <citation type="journal article" date="2014" name="Front. Microbiol.">
        <title>High frequency of phylogenetically diverse reductive dehalogenase-homologous genes in deep subseafloor sedimentary metagenomes.</title>
        <authorList>
            <person name="Kawai M."/>
            <person name="Futagami T."/>
            <person name="Toyoda A."/>
            <person name="Takaki Y."/>
            <person name="Nishi S."/>
            <person name="Hori S."/>
            <person name="Arai W."/>
            <person name="Tsubouchi T."/>
            <person name="Morono Y."/>
            <person name="Uchiyama I."/>
            <person name="Ito T."/>
            <person name="Fujiyama A."/>
            <person name="Inagaki F."/>
            <person name="Takami H."/>
        </authorList>
    </citation>
    <scope>NUCLEOTIDE SEQUENCE</scope>
    <source>
        <strain evidence="1">Expedition CK06-06</strain>
    </source>
</reference>
<comment type="caution">
    <text evidence="1">The sequence shown here is derived from an EMBL/GenBank/DDBJ whole genome shotgun (WGS) entry which is preliminary data.</text>
</comment>
<protein>
    <submittedName>
        <fullName evidence="1">Uncharacterized protein</fullName>
    </submittedName>
</protein>
<organism evidence="1">
    <name type="scientific">marine sediment metagenome</name>
    <dbReference type="NCBI Taxonomy" id="412755"/>
    <lineage>
        <taxon>unclassified sequences</taxon>
        <taxon>metagenomes</taxon>
        <taxon>ecological metagenomes</taxon>
    </lineage>
</organism>
<dbReference type="AlphaFoldDB" id="X0X0T2"/>
<name>X0X0T2_9ZZZZ</name>